<evidence type="ECO:0000256" key="2">
    <source>
        <dbReference type="ARBA" id="ARBA00009085"/>
    </source>
</evidence>
<dbReference type="EMBL" id="VCGU01000004">
    <property type="protein sequence ID" value="TRY76361.1"/>
    <property type="molecule type" value="Genomic_DNA"/>
</dbReference>
<proteinExistence type="inferred from homology"/>
<dbReference type="OMA" id="CEREGND"/>
<dbReference type="SUPFAM" id="SSF54001">
    <property type="entry name" value="Cysteine proteinases"/>
    <property type="match status" value="1"/>
</dbReference>
<evidence type="ECO:0000259" key="8">
    <source>
        <dbReference type="PROSITE" id="PS50235"/>
    </source>
</evidence>
<dbReference type="GO" id="GO:0005829">
    <property type="term" value="C:cytosol"/>
    <property type="evidence" value="ECO:0007669"/>
    <property type="project" value="TreeGrafter"/>
</dbReference>
<evidence type="ECO:0000256" key="7">
    <source>
        <dbReference type="RuleBase" id="RU366025"/>
    </source>
</evidence>
<dbReference type="Proteomes" id="UP000318571">
    <property type="component" value="Chromosome 5"/>
</dbReference>
<dbReference type="Gene3D" id="3.90.70.10">
    <property type="entry name" value="Cysteine proteinases"/>
    <property type="match status" value="1"/>
</dbReference>
<evidence type="ECO:0000256" key="3">
    <source>
        <dbReference type="ARBA" id="ARBA00022670"/>
    </source>
</evidence>
<protein>
    <recommendedName>
        <fullName evidence="7">Ubiquitin carboxyl-terminal hydrolase</fullName>
        <ecNumber evidence="7">3.4.19.12</ecNumber>
    </recommendedName>
</protein>
<dbReference type="InterPro" id="IPR018200">
    <property type="entry name" value="USP_CS"/>
</dbReference>
<evidence type="ECO:0000313" key="9">
    <source>
        <dbReference type="EMBL" id="TRY76361.1"/>
    </source>
</evidence>
<keyword evidence="4 7" id="KW-0833">Ubl conjugation pathway</keyword>
<organism evidence="9 10">
    <name type="scientific">Tigriopus californicus</name>
    <name type="common">Marine copepod</name>
    <dbReference type="NCBI Taxonomy" id="6832"/>
    <lineage>
        <taxon>Eukaryota</taxon>
        <taxon>Metazoa</taxon>
        <taxon>Ecdysozoa</taxon>
        <taxon>Arthropoda</taxon>
        <taxon>Crustacea</taxon>
        <taxon>Multicrustacea</taxon>
        <taxon>Hexanauplia</taxon>
        <taxon>Copepoda</taxon>
        <taxon>Harpacticoida</taxon>
        <taxon>Harpacticidae</taxon>
        <taxon>Tigriopus</taxon>
    </lineage>
</organism>
<keyword evidence="5 7" id="KW-0378">Hydrolase</keyword>
<name>A0A553PFB3_TIGCA</name>
<keyword evidence="6 7" id="KW-0788">Thiol protease</keyword>
<dbReference type="PROSITE" id="PS00973">
    <property type="entry name" value="USP_2"/>
    <property type="match status" value="1"/>
</dbReference>
<evidence type="ECO:0000256" key="1">
    <source>
        <dbReference type="ARBA" id="ARBA00000707"/>
    </source>
</evidence>
<dbReference type="GO" id="GO:0006508">
    <property type="term" value="P:proteolysis"/>
    <property type="evidence" value="ECO:0007669"/>
    <property type="project" value="UniProtKB-KW"/>
</dbReference>
<dbReference type="PROSITE" id="PS00972">
    <property type="entry name" value="USP_1"/>
    <property type="match status" value="1"/>
</dbReference>
<dbReference type="InterPro" id="IPR038765">
    <property type="entry name" value="Papain-like_cys_pep_sf"/>
</dbReference>
<evidence type="ECO:0000256" key="4">
    <source>
        <dbReference type="ARBA" id="ARBA00022786"/>
    </source>
</evidence>
<dbReference type="GO" id="GO:0016579">
    <property type="term" value="P:protein deubiquitination"/>
    <property type="evidence" value="ECO:0007669"/>
    <property type="project" value="InterPro"/>
</dbReference>
<comment type="similarity">
    <text evidence="2 7">Belongs to the peptidase C19 family.</text>
</comment>
<dbReference type="GO" id="GO:0005634">
    <property type="term" value="C:nucleus"/>
    <property type="evidence" value="ECO:0007669"/>
    <property type="project" value="TreeGrafter"/>
</dbReference>
<dbReference type="Pfam" id="PF00443">
    <property type="entry name" value="UCH"/>
    <property type="match status" value="1"/>
</dbReference>
<comment type="catalytic activity">
    <reaction evidence="1 7">
        <text>Thiol-dependent hydrolysis of ester, thioester, amide, peptide and isopeptide bonds formed by the C-terminal Gly of ubiquitin (a 76-residue protein attached to proteins as an intracellular targeting signal).</text>
        <dbReference type="EC" id="3.4.19.12"/>
    </reaction>
</comment>
<dbReference type="InterPro" id="IPR050164">
    <property type="entry name" value="Peptidase_C19"/>
</dbReference>
<evidence type="ECO:0000313" key="10">
    <source>
        <dbReference type="Proteomes" id="UP000318571"/>
    </source>
</evidence>
<evidence type="ECO:0000256" key="6">
    <source>
        <dbReference type="ARBA" id="ARBA00022807"/>
    </source>
</evidence>
<gene>
    <name evidence="9" type="ORF">TCAL_00015</name>
</gene>
<evidence type="ECO:0000256" key="5">
    <source>
        <dbReference type="ARBA" id="ARBA00022801"/>
    </source>
</evidence>
<dbReference type="EC" id="3.4.19.12" evidence="7"/>
<dbReference type="GO" id="GO:0004843">
    <property type="term" value="F:cysteine-type deubiquitinase activity"/>
    <property type="evidence" value="ECO:0007669"/>
    <property type="project" value="UniProtKB-UniRule"/>
</dbReference>
<sequence length="446" mass="49124">MDHPPWPLFALAGAAALALGTCYVAFGPSTASKRPRRPHDPPGLSNSGQSCFVNAILQALASCGTFIQWLETRIQDHCPQDQSVREQLGHTLAILNNRGQIGRVQVWSAEPLMTAIRMHGWVIDTQEQDAHEMLHILLTSLEEELLRLEMARTNTAGIGDIVEATLPESNPVSQPDFQPGHRRRSSGVFLKSGEEITLPHVEGQTNTLKRRKTSTPFNGTLTNKVTFTDGRSKSPVSSLGFNNITLCLPKSGHILNGVVSLETLLQMYISRETVEGATSQSGHKTNPALAKQLAFGKLPPCLCLHIQRTAFSANTPSKRWEHVAFPELLDMKRYVYLSQMKKDQALKKSVSNQEVMSLLSDMSSSSSPSDLYLLRSVVVHLGQVSSGHYVTYRRGPLNTPSGSKWFCISDASVEPVPLSTVLKANAFMLFYEKLQPTAITPTTYFC</sequence>
<reference evidence="9 10" key="1">
    <citation type="journal article" date="2018" name="Nat. Ecol. Evol.">
        <title>Genomic signatures of mitonuclear coevolution across populations of Tigriopus californicus.</title>
        <authorList>
            <person name="Barreto F.S."/>
            <person name="Watson E.T."/>
            <person name="Lima T.G."/>
            <person name="Willett C.S."/>
            <person name="Edmands S."/>
            <person name="Li W."/>
            <person name="Burton R.S."/>
        </authorList>
    </citation>
    <scope>NUCLEOTIDE SEQUENCE [LARGE SCALE GENOMIC DNA]</scope>
    <source>
        <strain evidence="9 10">San Diego</strain>
    </source>
</reference>
<keyword evidence="3 7" id="KW-0645">Protease</keyword>
<accession>A0A553PFB3</accession>
<dbReference type="InterPro" id="IPR001394">
    <property type="entry name" value="Peptidase_C19_UCH"/>
</dbReference>
<dbReference type="PANTHER" id="PTHR24006:SF888">
    <property type="entry name" value="UBIQUITIN CARBOXYL-TERMINAL HYDROLASE 30"/>
    <property type="match status" value="1"/>
</dbReference>
<dbReference type="PANTHER" id="PTHR24006">
    <property type="entry name" value="UBIQUITIN CARBOXYL-TERMINAL HYDROLASE"/>
    <property type="match status" value="1"/>
</dbReference>
<dbReference type="InterPro" id="IPR028889">
    <property type="entry name" value="USP"/>
</dbReference>
<keyword evidence="10" id="KW-1185">Reference proteome</keyword>
<dbReference type="PROSITE" id="PS50235">
    <property type="entry name" value="USP_3"/>
    <property type="match status" value="1"/>
</dbReference>
<dbReference type="STRING" id="6832.A0A553PFB3"/>
<feature type="domain" description="USP" evidence="8">
    <location>
        <begin position="42"/>
        <end position="434"/>
    </location>
</feature>
<dbReference type="AlphaFoldDB" id="A0A553PFB3"/>
<comment type="caution">
    <text evidence="9">The sequence shown here is derived from an EMBL/GenBank/DDBJ whole genome shotgun (WGS) entry which is preliminary data.</text>
</comment>
<dbReference type="OrthoDB" id="2248014at2759"/>